<dbReference type="AlphaFoldDB" id="A0A1I7YE10"/>
<sequence length="190" mass="21759">MHDLCVLTNFTYALDNNSNIMVLDPDTYLPKEHFDHLKHLIDYFIAHAFITVVLDRVEPLLTAETIDCYRRKDVPYRRDMLIIEAIELVAQMIKDEQPSSVRHVQVGTANYTFTEAQDFLIAKELYCCAGGGGPKGIPDQTLLIESTFGCSFEELEEKCRFFDAEVSGTPSNILLFSFSCVFLFIFTHWL</sequence>
<name>A0A1I7YE10_9BILA</name>
<evidence type="ECO:0000313" key="1">
    <source>
        <dbReference type="Proteomes" id="UP000095287"/>
    </source>
</evidence>
<accession>A0A1I7YE10</accession>
<proteinExistence type="predicted"/>
<reference evidence="2" key="1">
    <citation type="submission" date="2016-11" db="UniProtKB">
        <authorList>
            <consortium name="WormBaseParasite"/>
        </authorList>
    </citation>
    <scope>IDENTIFICATION</scope>
</reference>
<keyword evidence="1" id="KW-1185">Reference proteome</keyword>
<dbReference type="WBParaSite" id="L893_g15176.t1">
    <property type="protein sequence ID" value="L893_g15176.t1"/>
    <property type="gene ID" value="L893_g15176"/>
</dbReference>
<organism evidence="1 2">
    <name type="scientific">Steinernema glaseri</name>
    <dbReference type="NCBI Taxonomy" id="37863"/>
    <lineage>
        <taxon>Eukaryota</taxon>
        <taxon>Metazoa</taxon>
        <taxon>Ecdysozoa</taxon>
        <taxon>Nematoda</taxon>
        <taxon>Chromadorea</taxon>
        <taxon>Rhabditida</taxon>
        <taxon>Tylenchina</taxon>
        <taxon>Panagrolaimomorpha</taxon>
        <taxon>Strongyloidoidea</taxon>
        <taxon>Steinernematidae</taxon>
        <taxon>Steinernema</taxon>
    </lineage>
</organism>
<dbReference type="Proteomes" id="UP000095287">
    <property type="component" value="Unplaced"/>
</dbReference>
<evidence type="ECO:0000313" key="2">
    <source>
        <dbReference type="WBParaSite" id="L893_g15176.t1"/>
    </source>
</evidence>
<protein>
    <submittedName>
        <fullName evidence="2">Phosphotransferase</fullName>
    </submittedName>
</protein>